<name>A0ABV7PJN6_9BURK</name>
<comment type="caution">
    <text evidence="1">The sequence shown here is derived from an EMBL/GenBank/DDBJ whole genome shotgun (WGS) entry which is preliminary data.</text>
</comment>
<keyword evidence="2" id="KW-1185">Reference proteome</keyword>
<reference evidence="2" key="1">
    <citation type="journal article" date="2019" name="Int. J. Syst. Evol. Microbiol.">
        <title>The Global Catalogue of Microorganisms (GCM) 10K type strain sequencing project: providing services to taxonomists for standard genome sequencing and annotation.</title>
        <authorList>
            <consortium name="The Broad Institute Genomics Platform"/>
            <consortium name="The Broad Institute Genome Sequencing Center for Infectious Disease"/>
            <person name="Wu L."/>
            <person name="Ma J."/>
        </authorList>
    </citation>
    <scope>NUCLEOTIDE SEQUENCE [LARGE SCALE GENOMIC DNA]</scope>
    <source>
        <strain evidence="2">CCM 7480</strain>
    </source>
</reference>
<evidence type="ECO:0000313" key="1">
    <source>
        <dbReference type="EMBL" id="MFC3459413.1"/>
    </source>
</evidence>
<accession>A0ABV7PJN6</accession>
<protein>
    <submittedName>
        <fullName evidence="1">Uncharacterized protein</fullName>
    </submittedName>
</protein>
<proteinExistence type="predicted"/>
<sequence length="493" mass="54877">MAYRWETPSSVWLEDDRSGQFALETTEGLGRIDWQAHARGRVLDVAHLLGASLPVSCACAPIYPEGFAFCPTCGQALHKLAGRSLRQPDWWGTAGDQALPRHVPHGLPVTSLPLGDSLEERPPLPAVGRAELAMPVPPNAHCVFAASTWGFPEPRLLALAPARGVLQYWDPLAQLWHVMTAEDTASELRFTPGQYGWLPALNPVRGEVGIVPTDSGLARLWINPVNESYRLEPLFAGALAAAPGMMRRHVGCPFVADGVLRLLATSADLEQGEILACEGAPMRGWMRPIGYDNRLFWLHEEGQLAWRPGEAPRWMPWPAGWSPRLDFGGPTQSRDGRLWQIGHDGQAYSFLELGADHPQLEPIDGARLGFANLLFRRGHAVLDEPWSAEHVEDVIDDDTLVLPLLRSFNNNRSQPSGLVLRFHKYTGRAEEALSTRTIARTTVEWIGKRNVILDEIVRLARPLECVPFVYAGALWLHHPDWNQMRGWRLEELS</sequence>
<gene>
    <name evidence="1" type="ORF">ACFOPH_14345</name>
</gene>
<organism evidence="1 2">
    <name type="scientific">Massilia haematophila</name>
    <dbReference type="NCBI Taxonomy" id="457923"/>
    <lineage>
        <taxon>Bacteria</taxon>
        <taxon>Pseudomonadati</taxon>
        <taxon>Pseudomonadota</taxon>
        <taxon>Betaproteobacteria</taxon>
        <taxon>Burkholderiales</taxon>
        <taxon>Oxalobacteraceae</taxon>
        <taxon>Telluria group</taxon>
        <taxon>Massilia</taxon>
    </lineage>
</organism>
<dbReference type="RefSeq" id="WP_379735972.1">
    <property type="nucleotide sequence ID" value="NZ_JBHRVV010000001.1"/>
</dbReference>
<evidence type="ECO:0000313" key="2">
    <source>
        <dbReference type="Proteomes" id="UP001595665"/>
    </source>
</evidence>
<dbReference type="EMBL" id="JBHRVV010000001">
    <property type="protein sequence ID" value="MFC3459413.1"/>
    <property type="molecule type" value="Genomic_DNA"/>
</dbReference>
<dbReference type="Proteomes" id="UP001595665">
    <property type="component" value="Unassembled WGS sequence"/>
</dbReference>